<protein>
    <recommendedName>
        <fullName evidence="4">Chemotaxis methyl-accepting receptor HlyB-like 4HB MCP domain-containing protein</fullName>
    </recommendedName>
</protein>
<keyword evidence="1" id="KW-0472">Membrane</keyword>
<dbReference type="EMBL" id="CP127363">
    <property type="protein sequence ID" value="WIY50878.1"/>
    <property type="molecule type" value="Genomic_DNA"/>
</dbReference>
<evidence type="ECO:0000256" key="1">
    <source>
        <dbReference type="SAM" id="Phobius"/>
    </source>
</evidence>
<dbReference type="Proteomes" id="UP001242732">
    <property type="component" value="Chromosome"/>
</dbReference>
<gene>
    <name evidence="2" type="ORF">QRO08_10040</name>
</gene>
<keyword evidence="1" id="KW-1133">Transmembrane helix</keyword>
<organism evidence="2 3">
    <name type="scientific">Paracidovorax citrulli</name>
    <name type="common">Acidovorax citrulli</name>
    <dbReference type="NCBI Taxonomy" id="80869"/>
    <lineage>
        <taxon>Bacteria</taxon>
        <taxon>Pseudomonadati</taxon>
        <taxon>Pseudomonadota</taxon>
        <taxon>Betaproteobacteria</taxon>
        <taxon>Burkholderiales</taxon>
        <taxon>Comamonadaceae</taxon>
        <taxon>Paracidovorax</taxon>
    </lineage>
</organism>
<evidence type="ECO:0000313" key="2">
    <source>
        <dbReference type="EMBL" id="WIY50878.1"/>
    </source>
</evidence>
<proteinExistence type="predicted"/>
<reference evidence="2 3" key="1">
    <citation type="submission" date="2023-06" db="EMBL/GenBank/DDBJ databases">
        <authorList>
            <person name="Ham H."/>
            <person name="Park D.S."/>
        </authorList>
    </citation>
    <scope>NUCLEOTIDE SEQUENCE [LARGE SCALE GENOMIC DNA]</scope>
    <source>
        <strain evidence="2 3">KACC 17005</strain>
    </source>
</reference>
<evidence type="ECO:0000313" key="3">
    <source>
        <dbReference type="Proteomes" id="UP001242732"/>
    </source>
</evidence>
<name>A0ABY9AVK2_PARCI</name>
<sequence length="118" mass="13328">MGKNRASKLYGNMSPDDPVLIKTVALHKRVLMVLTALLFIAGFINLILFQRMLYVNRVIGHFNQSFAIAAPAMSEKDRLDIISNFASMKKRGDYIALIDQLAATAERHKKTLPKFSIY</sequence>
<dbReference type="RefSeq" id="WP_133246180.1">
    <property type="nucleotide sequence ID" value="NZ_CP023687.1"/>
</dbReference>
<evidence type="ECO:0008006" key="4">
    <source>
        <dbReference type="Google" id="ProtNLM"/>
    </source>
</evidence>
<feature type="transmembrane region" description="Helical" evidence="1">
    <location>
        <begin position="30"/>
        <end position="49"/>
    </location>
</feature>
<keyword evidence="1" id="KW-0812">Transmembrane</keyword>
<keyword evidence="3" id="KW-1185">Reference proteome</keyword>
<accession>A0ABY9AVK2</accession>